<evidence type="ECO:0008006" key="5">
    <source>
        <dbReference type="Google" id="ProtNLM"/>
    </source>
</evidence>
<gene>
    <name evidence="3" type="ORF">GLIP_2382</name>
</gene>
<comment type="caution">
    <text evidence="3">The sequence shown here is derived from an EMBL/GenBank/DDBJ whole genome shotgun (WGS) entry which is preliminary data.</text>
</comment>
<feature type="region of interest" description="Disordered" evidence="1">
    <location>
        <begin position="49"/>
        <end position="128"/>
    </location>
</feature>
<name>K6YEE2_9ALTE</name>
<keyword evidence="4" id="KW-1185">Reference proteome</keyword>
<proteinExistence type="predicted"/>
<organism evidence="3 4">
    <name type="scientific">Aliiglaciecola lipolytica E3</name>
    <dbReference type="NCBI Taxonomy" id="1127673"/>
    <lineage>
        <taxon>Bacteria</taxon>
        <taxon>Pseudomonadati</taxon>
        <taxon>Pseudomonadota</taxon>
        <taxon>Gammaproteobacteria</taxon>
        <taxon>Alteromonadales</taxon>
        <taxon>Alteromonadaceae</taxon>
        <taxon>Aliiglaciecola</taxon>
    </lineage>
</organism>
<accession>K6YEE2</accession>
<dbReference type="RefSeq" id="WP_008844813.1">
    <property type="nucleotide sequence ID" value="NZ_BAEN01000045.1"/>
</dbReference>
<sequence length="128" mass="12959">MKQVNKSTVASTLGAVIIGSLSTVTLQANANPFDIQALDSGYMQLAGEGKCGGKKNDKEGKCGEGKCGEEKRGEKADKEGKCGEGKCGEGKCGGEKADKEGKCGEGKCGEGKCGGEKANKEGKCGTST</sequence>
<dbReference type="AlphaFoldDB" id="K6YEE2"/>
<feature type="chain" id="PRO_5003901076" description="Low-complexity protein" evidence="2">
    <location>
        <begin position="31"/>
        <end position="128"/>
    </location>
</feature>
<evidence type="ECO:0000256" key="1">
    <source>
        <dbReference type="SAM" id="MobiDB-lite"/>
    </source>
</evidence>
<dbReference type="STRING" id="1127673.GLIP_2382"/>
<evidence type="ECO:0000313" key="3">
    <source>
        <dbReference type="EMBL" id="GAC15008.1"/>
    </source>
</evidence>
<keyword evidence="2" id="KW-0732">Signal</keyword>
<dbReference type="eggNOG" id="COG3767">
    <property type="taxonomic scope" value="Bacteria"/>
</dbReference>
<evidence type="ECO:0000313" key="4">
    <source>
        <dbReference type="Proteomes" id="UP000006334"/>
    </source>
</evidence>
<reference evidence="3 4" key="1">
    <citation type="journal article" date="2017" name="Antonie Van Leeuwenhoek">
        <title>Rhizobium rhizosphaerae sp. nov., a novel species isolated from rice rhizosphere.</title>
        <authorList>
            <person name="Zhao J.J."/>
            <person name="Zhang J."/>
            <person name="Zhang R.J."/>
            <person name="Zhang C.W."/>
            <person name="Yin H.Q."/>
            <person name="Zhang X.X."/>
        </authorList>
    </citation>
    <scope>NUCLEOTIDE SEQUENCE [LARGE SCALE GENOMIC DNA]</scope>
    <source>
        <strain evidence="3 4">E3</strain>
    </source>
</reference>
<dbReference type="EMBL" id="BAEN01000045">
    <property type="protein sequence ID" value="GAC15008.1"/>
    <property type="molecule type" value="Genomic_DNA"/>
</dbReference>
<protein>
    <recommendedName>
        <fullName evidence="5">Low-complexity protein</fullName>
    </recommendedName>
</protein>
<evidence type="ECO:0000256" key="2">
    <source>
        <dbReference type="SAM" id="SignalP"/>
    </source>
</evidence>
<dbReference type="OrthoDB" id="5773089at2"/>
<feature type="compositionally biased region" description="Basic and acidic residues" evidence="1">
    <location>
        <begin position="54"/>
        <end position="128"/>
    </location>
</feature>
<dbReference type="Proteomes" id="UP000006334">
    <property type="component" value="Unassembled WGS sequence"/>
</dbReference>
<feature type="signal peptide" evidence="2">
    <location>
        <begin position="1"/>
        <end position="30"/>
    </location>
</feature>